<reference evidence="11 12" key="1">
    <citation type="submission" date="2020-01" db="EMBL/GenBank/DDBJ databases">
        <title>Complete genome of Buchnera aphidicola isolated from Chaitophorus populeti.</title>
        <authorList>
            <person name="Park J."/>
            <person name="Xi H."/>
        </authorList>
    </citation>
    <scope>NUCLEOTIDE SEQUENCE [LARGE SCALE GENOMIC DNA]</scope>
    <source>
        <strain evidence="11 12">UsonBac</strain>
    </source>
</reference>
<feature type="transmembrane region" description="Helical" evidence="10">
    <location>
        <begin position="12"/>
        <end position="33"/>
    </location>
</feature>
<keyword evidence="7 10" id="KW-0472">Membrane</keyword>
<evidence type="ECO:0000256" key="1">
    <source>
        <dbReference type="ARBA" id="ARBA00002578"/>
    </source>
</evidence>
<feature type="transmembrane region" description="Helical" evidence="10">
    <location>
        <begin position="211"/>
        <end position="233"/>
    </location>
</feature>
<evidence type="ECO:0000256" key="2">
    <source>
        <dbReference type="ARBA" id="ARBA00009772"/>
    </source>
</evidence>
<evidence type="ECO:0000256" key="10">
    <source>
        <dbReference type="RuleBase" id="RU362071"/>
    </source>
</evidence>
<keyword evidence="11" id="KW-0282">Flagellum</keyword>
<keyword evidence="11" id="KW-0966">Cell projection</keyword>
<dbReference type="GO" id="GO:0005886">
    <property type="term" value="C:plasma membrane"/>
    <property type="evidence" value="ECO:0007669"/>
    <property type="project" value="UniProtKB-SubCell"/>
</dbReference>
<comment type="function">
    <text evidence="1 10">Role in flagellar biosynthesis.</text>
</comment>
<feature type="transmembrane region" description="Helical" evidence="10">
    <location>
        <begin position="186"/>
        <end position="204"/>
    </location>
</feature>
<dbReference type="Proteomes" id="UP000502958">
    <property type="component" value="Chromosome"/>
</dbReference>
<dbReference type="InterPro" id="IPR006303">
    <property type="entry name" value="FliR"/>
</dbReference>
<dbReference type="PANTHER" id="PTHR30065">
    <property type="entry name" value="FLAGELLAR BIOSYNTHETIC PROTEIN FLIR"/>
    <property type="match status" value="1"/>
</dbReference>
<evidence type="ECO:0000256" key="4">
    <source>
        <dbReference type="ARBA" id="ARBA00022475"/>
    </source>
</evidence>
<dbReference type="Pfam" id="PF01311">
    <property type="entry name" value="Bac_export_1"/>
    <property type="match status" value="1"/>
</dbReference>
<comment type="subcellular location">
    <subcellularLocation>
        <location evidence="10">Cell membrane</location>
        <topology evidence="10">Multi-pass membrane protein</topology>
    </subcellularLocation>
    <subcellularLocation>
        <location evidence="10">Bacterial flagellum basal body</location>
    </subcellularLocation>
</comment>
<gene>
    <name evidence="11" type="primary">fliR</name>
    <name evidence="11" type="ORF">GUU85_00395</name>
</gene>
<evidence type="ECO:0000256" key="5">
    <source>
        <dbReference type="ARBA" id="ARBA00022692"/>
    </source>
</evidence>
<evidence type="ECO:0000256" key="8">
    <source>
        <dbReference type="ARBA" id="ARBA00023143"/>
    </source>
</evidence>
<evidence type="ECO:0000256" key="6">
    <source>
        <dbReference type="ARBA" id="ARBA00022989"/>
    </source>
</evidence>
<organism evidence="11 12">
    <name type="scientific">Buchnera aphidicola subsp. Uroleucon sonchi</name>
    <dbReference type="NCBI Taxonomy" id="118118"/>
    <lineage>
        <taxon>Bacteria</taxon>
        <taxon>Pseudomonadati</taxon>
        <taxon>Pseudomonadota</taxon>
        <taxon>Gammaproteobacteria</taxon>
        <taxon>Enterobacterales</taxon>
        <taxon>Erwiniaceae</taxon>
        <taxon>Buchnera</taxon>
    </lineage>
</organism>
<feature type="transmembrane region" description="Helical" evidence="10">
    <location>
        <begin position="45"/>
        <end position="68"/>
    </location>
</feature>
<dbReference type="RefSeq" id="WP_163118938.1">
    <property type="nucleotide sequence ID" value="NZ_CP047588.1"/>
</dbReference>
<evidence type="ECO:0000256" key="9">
    <source>
        <dbReference type="NCBIfam" id="TIGR01400"/>
    </source>
</evidence>
<dbReference type="InterPro" id="IPR002010">
    <property type="entry name" value="T3SS_IM_R"/>
</dbReference>
<dbReference type="GO" id="GO:0006605">
    <property type="term" value="P:protein targeting"/>
    <property type="evidence" value="ECO:0007669"/>
    <property type="project" value="UniProtKB-UniRule"/>
</dbReference>
<evidence type="ECO:0000313" key="12">
    <source>
        <dbReference type="Proteomes" id="UP000502958"/>
    </source>
</evidence>
<dbReference type="PRINTS" id="PR00953">
    <property type="entry name" value="TYPE3IMRPROT"/>
</dbReference>
<proteinExistence type="inferred from homology"/>
<keyword evidence="5 10" id="KW-0812">Transmembrane</keyword>
<protein>
    <recommendedName>
        <fullName evidence="3 9">Flagellar biosynthetic protein FliR</fullName>
    </recommendedName>
</protein>
<dbReference type="NCBIfam" id="TIGR01400">
    <property type="entry name" value="fliR"/>
    <property type="match status" value="1"/>
</dbReference>
<evidence type="ECO:0000256" key="7">
    <source>
        <dbReference type="ARBA" id="ARBA00023136"/>
    </source>
</evidence>
<dbReference type="GO" id="GO:0009425">
    <property type="term" value="C:bacterial-type flagellum basal body"/>
    <property type="evidence" value="ECO:0007669"/>
    <property type="project" value="UniProtKB-SubCell"/>
</dbReference>
<comment type="similarity">
    <text evidence="2 10">Belongs to the FliR/MopE/SpaR family.</text>
</comment>
<dbReference type="AlphaFoldDB" id="A0A6C1FFU0"/>
<dbReference type="GO" id="GO:0044780">
    <property type="term" value="P:bacterial-type flagellum assembly"/>
    <property type="evidence" value="ECO:0007669"/>
    <property type="project" value="UniProtKB-UniRule"/>
</dbReference>
<name>A0A6C1FFU0_BUCUN</name>
<evidence type="ECO:0000313" key="11">
    <source>
        <dbReference type="EMBL" id="QIE01839.1"/>
    </source>
</evidence>
<dbReference type="EMBL" id="CP047588">
    <property type="protein sequence ID" value="QIE01839.1"/>
    <property type="molecule type" value="Genomic_DNA"/>
</dbReference>
<keyword evidence="8 10" id="KW-0975">Bacterial flagellum</keyword>
<sequence>MLTFNSFELMQLISNFFWPMVRILSFLSVLPIFNNTIFNKKNKIILSGIISWLISPFLPEVHIILFSFMGLLLFFQQILIGVVLGFIAQFIFITIDLAGEFISLQMGLSFATIFNSHIHIGNSIISRLLNILTLFIFLACNTHLHLISILIDSFYSMPIDTYVLNANIFFILLKFSSYFFVNGIILILPIVIILLVLSCMMSILNRLSPQISIFSIGLPLNLFFGIFILYFLIPNILPFLENLIHETIVFINYNFIQL</sequence>
<keyword evidence="4 10" id="KW-1003">Cell membrane</keyword>
<accession>A0A6C1FFU0</accession>
<keyword evidence="11" id="KW-0969">Cilium</keyword>
<dbReference type="PANTHER" id="PTHR30065:SF8">
    <property type="entry name" value="FLAGELLAR BIOSYNTHETIC PROTEIN FLIR"/>
    <property type="match status" value="1"/>
</dbReference>
<feature type="transmembrane region" description="Helical" evidence="10">
    <location>
        <begin position="74"/>
        <end position="95"/>
    </location>
</feature>
<evidence type="ECO:0000256" key="3">
    <source>
        <dbReference type="ARBA" id="ARBA00021717"/>
    </source>
</evidence>
<feature type="transmembrane region" description="Helical" evidence="10">
    <location>
        <begin position="131"/>
        <end position="150"/>
    </location>
</feature>
<keyword evidence="6 10" id="KW-1133">Transmembrane helix</keyword>